<proteinExistence type="predicted"/>
<protein>
    <submittedName>
        <fullName evidence="8">NtrC</fullName>
    </submittedName>
</protein>
<keyword evidence="9" id="KW-1185">Reference proteome</keyword>
<feature type="region of interest" description="Disordered" evidence="6">
    <location>
        <begin position="1"/>
        <end position="22"/>
    </location>
</feature>
<dbReference type="PROSITE" id="PS00676">
    <property type="entry name" value="SIGMA54_INTERACT_2"/>
    <property type="match status" value="1"/>
</dbReference>
<dbReference type="InterPro" id="IPR058031">
    <property type="entry name" value="AAA_lid_NorR"/>
</dbReference>
<dbReference type="EMBL" id="CP003389">
    <property type="protein sequence ID" value="AFE10923.1"/>
    <property type="molecule type" value="Genomic_DNA"/>
</dbReference>
<dbReference type="RefSeq" id="WP_014399625.1">
    <property type="nucleotide sequence ID" value="NC_017030.1"/>
</dbReference>
<dbReference type="HOGENOM" id="CLU_703418_0_0_7"/>
<dbReference type="GO" id="GO:0006355">
    <property type="term" value="P:regulation of DNA-templated transcription"/>
    <property type="evidence" value="ECO:0007669"/>
    <property type="project" value="InterPro"/>
</dbReference>
<dbReference type="InterPro" id="IPR002078">
    <property type="entry name" value="Sigma_54_int"/>
</dbReference>
<dbReference type="KEGG" id="ccx:COCOR_06839"/>
<evidence type="ECO:0000256" key="1">
    <source>
        <dbReference type="ARBA" id="ARBA00022741"/>
    </source>
</evidence>
<feature type="domain" description="Sigma-54 factor interaction" evidence="7">
    <location>
        <begin position="28"/>
        <end position="248"/>
    </location>
</feature>
<evidence type="ECO:0000313" key="8">
    <source>
        <dbReference type="EMBL" id="AFE10923.1"/>
    </source>
</evidence>
<dbReference type="PROSITE" id="PS00688">
    <property type="entry name" value="SIGMA54_INTERACT_3"/>
    <property type="match status" value="1"/>
</dbReference>
<dbReference type="InParanoid" id="H8N0Y4"/>
<dbReference type="InterPro" id="IPR025943">
    <property type="entry name" value="Sigma_54_int_dom_ATP-bd_2"/>
</dbReference>
<name>H8N0Y4_CORCM</name>
<dbReference type="InterPro" id="IPR027417">
    <property type="entry name" value="P-loop_NTPase"/>
</dbReference>
<keyword evidence="3" id="KW-0805">Transcription regulation</keyword>
<feature type="region of interest" description="Disordered" evidence="6">
    <location>
        <begin position="366"/>
        <end position="392"/>
    </location>
</feature>
<dbReference type="AlphaFoldDB" id="H8N0Y4"/>
<dbReference type="GO" id="GO:0005524">
    <property type="term" value="F:ATP binding"/>
    <property type="evidence" value="ECO:0007669"/>
    <property type="project" value="UniProtKB-KW"/>
</dbReference>
<dbReference type="InterPro" id="IPR025944">
    <property type="entry name" value="Sigma_54_int_dom_CS"/>
</dbReference>
<evidence type="ECO:0000256" key="5">
    <source>
        <dbReference type="ARBA" id="ARBA00023163"/>
    </source>
</evidence>
<dbReference type="eggNOG" id="COG2204">
    <property type="taxonomic scope" value="Bacteria"/>
</dbReference>
<keyword evidence="5" id="KW-0804">Transcription</keyword>
<dbReference type="Proteomes" id="UP000007587">
    <property type="component" value="Chromosome"/>
</dbReference>
<gene>
    <name evidence="8" type="primary">yfhA5</name>
    <name evidence="8" type="ordered locus">COCOR_06839</name>
</gene>
<dbReference type="Gene3D" id="3.40.50.300">
    <property type="entry name" value="P-loop containing nucleotide triphosphate hydrolases"/>
    <property type="match status" value="1"/>
</dbReference>
<dbReference type="Pfam" id="PF00158">
    <property type="entry name" value="Sigma54_activat"/>
    <property type="match status" value="1"/>
</dbReference>
<keyword evidence="4" id="KW-0238">DNA-binding</keyword>
<dbReference type="STRING" id="1144275.COCOR_06839"/>
<evidence type="ECO:0000256" key="6">
    <source>
        <dbReference type="SAM" id="MobiDB-lite"/>
    </source>
</evidence>
<evidence type="ECO:0000256" key="3">
    <source>
        <dbReference type="ARBA" id="ARBA00023015"/>
    </source>
</evidence>
<organism evidence="8 9">
    <name type="scientific">Corallococcus coralloides (strain ATCC 25202 / DSM 2259 / NBRC 100086 / M2)</name>
    <name type="common">Myxococcus coralloides</name>
    <dbReference type="NCBI Taxonomy" id="1144275"/>
    <lineage>
        <taxon>Bacteria</taxon>
        <taxon>Pseudomonadati</taxon>
        <taxon>Myxococcota</taxon>
        <taxon>Myxococcia</taxon>
        <taxon>Myxococcales</taxon>
        <taxon>Cystobacterineae</taxon>
        <taxon>Myxococcaceae</taxon>
        <taxon>Corallococcus</taxon>
    </lineage>
</organism>
<accession>H8N0Y4</accession>
<dbReference type="SUPFAM" id="SSF52540">
    <property type="entry name" value="P-loop containing nucleoside triphosphate hydrolases"/>
    <property type="match status" value="1"/>
</dbReference>
<dbReference type="Pfam" id="PF25601">
    <property type="entry name" value="AAA_lid_14"/>
    <property type="match status" value="1"/>
</dbReference>
<keyword evidence="1" id="KW-0547">Nucleotide-binding</keyword>
<sequence length="392" mass="43657">MSQRGMSDEAPSEGSPLPVRGDRRRPWMDLLEVFARQDETLLLSGPSGSGKSRLAAWCHGRSPRCRGPFQVVDLLSVPEEMQMAELFGWKKGAFTGAVQDQEGCVARSQGGTLFIDEIDKLSLRAQAGLLQLMETHQYRVLGDAGRQRTADVRFVVATNADLKAAVAARRFREDLFFRIHVLPIRLPGLRERRDELLPWARYMLERRHQECQGEGTASFTPEAEPVLLRASWPGNLRQLDNVVRRCYALALMGSPLPGVCVGRAQVEQALAFEQDEQQEAVAPPLLESLRHAAEAFIEHALSRKEGESGLGLEHAEALTGLVLEAGQRRLGDVREVFRLLGGDAVVRSRNHQREYRRELDKVARLESAVGAAPRSPEKPEPGFKTHTPRIPS</sequence>
<dbReference type="PROSITE" id="PS50045">
    <property type="entry name" value="SIGMA54_INTERACT_4"/>
    <property type="match status" value="1"/>
</dbReference>
<evidence type="ECO:0000256" key="2">
    <source>
        <dbReference type="ARBA" id="ARBA00022840"/>
    </source>
</evidence>
<evidence type="ECO:0000259" key="7">
    <source>
        <dbReference type="PROSITE" id="PS50045"/>
    </source>
</evidence>
<evidence type="ECO:0000256" key="4">
    <source>
        <dbReference type="ARBA" id="ARBA00023125"/>
    </source>
</evidence>
<dbReference type="PANTHER" id="PTHR32071">
    <property type="entry name" value="TRANSCRIPTIONAL REGULATORY PROTEIN"/>
    <property type="match status" value="1"/>
</dbReference>
<keyword evidence="2" id="KW-0067">ATP-binding</keyword>
<dbReference type="SMART" id="SM00382">
    <property type="entry name" value="AAA"/>
    <property type="match status" value="1"/>
</dbReference>
<dbReference type="CDD" id="cd00009">
    <property type="entry name" value="AAA"/>
    <property type="match status" value="1"/>
</dbReference>
<dbReference type="GO" id="GO:0003677">
    <property type="term" value="F:DNA binding"/>
    <property type="evidence" value="ECO:0007669"/>
    <property type="project" value="UniProtKB-KW"/>
</dbReference>
<reference evidence="9" key="2">
    <citation type="submission" date="2012-03" db="EMBL/GenBank/DDBJ databases">
        <title>Genome sequence of the fruiting myxobacterium Corallococcus coralloides DSM 2259.</title>
        <authorList>
            <person name="Huntley S."/>
            <person name="Zhang Y."/>
            <person name="Treuner-Lange A."/>
            <person name="Sensen C.W."/>
            <person name="Sogaard-Andersen L."/>
        </authorList>
    </citation>
    <scope>NUCLEOTIDE SEQUENCE [LARGE SCALE GENOMIC DNA]</scope>
    <source>
        <strain evidence="9">ATCC 25202 / DSM 2259 / NBRC 100086 / M2</strain>
    </source>
</reference>
<dbReference type="InterPro" id="IPR003593">
    <property type="entry name" value="AAA+_ATPase"/>
</dbReference>
<evidence type="ECO:0000313" key="9">
    <source>
        <dbReference type="Proteomes" id="UP000007587"/>
    </source>
</evidence>
<reference evidence="8 9" key="1">
    <citation type="journal article" date="2012" name="J. Bacteriol.">
        <title>Complete Genome Sequence of the Fruiting Myxobacterium Corallococcus coralloides DSM 2259.</title>
        <authorList>
            <person name="Huntley S."/>
            <person name="Zhang Y."/>
            <person name="Treuner-Lange A."/>
            <person name="Kneip S."/>
            <person name="Sensen C.W."/>
            <person name="Sogaard-Andersen L."/>
        </authorList>
    </citation>
    <scope>NUCLEOTIDE SEQUENCE [LARGE SCALE GENOMIC DNA]</scope>
    <source>
        <strain evidence="9">ATCC 25202 / DSM 2259 / NBRC 100086 / M2</strain>
    </source>
</reference>
<dbReference type="Gene3D" id="1.10.8.60">
    <property type="match status" value="1"/>
</dbReference>